<proteinExistence type="predicted"/>
<name>A0A2I7N8B4_9NEIS</name>
<dbReference type="Pfam" id="PF04445">
    <property type="entry name" value="SAM_MT"/>
    <property type="match status" value="1"/>
</dbReference>
<dbReference type="EMBL" id="CP024847">
    <property type="protein sequence ID" value="AUR52697.1"/>
    <property type="molecule type" value="Genomic_DNA"/>
</dbReference>
<protein>
    <recommendedName>
        <fullName evidence="3">Ribosomal RNA small subunit methyltransferase J</fullName>
    </recommendedName>
</protein>
<reference evidence="2" key="1">
    <citation type="submission" date="2017-11" db="EMBL/GenBank/DDBJ databases">
        <authorList>
            <person name="Chan K.G."/>
            <person name="Lee L.S."/>
        </authorList>
    </citation>
    <scope>NUCLEOTIDE SEQUENCE [LARGE SCALE GENOMIC DNA]</scope>
    <source>
        <strain evidence="2">DSM 100970</strain>
    </source>
</reference>
<dbReference type="Proteomes" id="UP000236655">
    <property type="component" value="Chromosome"/>
</dbReference>
<dbReference type="GO" id="GO:0008990">
    <property type="term" value="F:rRNA (guanine-N2-)-methyltransferase activity"/>
    <property type="evidence" value="ECO:0007669"/>
    <property type="project" value="InterPro"/>
</dbReference>
<evidence type="ECO:0008006" key="3">
    <source>
        <dbReference type="Google" id="ProtNLM"/>
    </source>
</evidence>
<evidence type="ECO:0000313" key="1">
    <source>
        <dbReference type="EMBL" id="AUR52697.1"/>
    </source>
</evidence>
<organism evidence="1 2">
    <name type="scientific">Aquella oligotrophica</name>
    <dbReference type="NCBI Taxonomy" id="2067065"/>
    <lineage>
        <taxon>Bacteria</taxon>
        <taxon>Pseudomonadati</taxon>
        <taxon>Pseudomonadota</taxon>
        <taxon>Betaproteobacteria</taxon>
        <taxon>Neisseriales</taxon>
        <taxon>Neisseriaceae</taxon>
        <taxon>Aquella</taxon>
    </lineage>
</organism>
<dbReference type="InterPro" id="IPR007536">
    <property type="entry name" value="16SrRNA_methylTrfase_J"/>
</dbReference>
<dbReference type="PANTHER" id="PTHR36112">
    <property type="entry name" value="RIBOSOMAL RNA SMALL SUBUNIT METHYLTRANSFERASE J"/>
    <property type="match status" value="1"/>
</dbReference>
<dbReference type="PANTHER" id="PTHR36112:SF1">
    <property type="entry name" value="RIBOSOMAL RNA SMALL SUBUNIT METHYLTRANSFERASE J"/>
    <property type="match status" value="1"/>
</dbReference>
<sequence>MNKVIVVFELASEEMAKKITNILPEALLLLSSEIPADISIYLKLDADGLWLYSESFAPFHLDLFYAEFIAKRSKLIARELLVRAANPKGGAKETKRALDLTAGLGRDSIILTLAGYQVIMLENNPYLAVILNYLSIKFAKQLPNLQVIYANHNQFLTESTNCYDLIYYDPMFEDGKMALAKKDMQLIDLLVKSHPTLEQNDKLLLWQLLKTHCQNKIIVKRDNKQQQAFANIEPTYSIKGKTVRFDVYQC</sequence>
<dbReference type="Gene3D" id="3.40.50.150">
    <property type="entry name" value="Vaccinia Virus protein VP39"/>
    <property type="match status" value="1"/>
</dbReference>
<accession>A0A2I7N8B4</accession>
<dbReference type="InterPro" id="IPR029063">
    <property type="entry name" value="SAM-dependent_MTases_sf"/>
</dbReference>
<dbReference type="AlphaFoldDB" id="A0A2I7N8B4"/>
<gene>
    <name evidence="1" type="ORF">CUN60_10445</name>
</gene>
<evidence type="ECO:0000313" key="2">
    <source>
        <dbReference type="Proteomes" id="UP000236655"/>
    </source>
</evidence>
<dbReference type="KEGG" id="nba:CUN60_10445"/>
<keyword evidence="2" id="KW-1185">Reference proteome</keyword>
<dbReference type="SUPFAM" id="SSF53335">
    <property type="entry name" value="S-adenosyl-L-methionine-dependent methyltransferases"/>
    <property type="match status" value="1"/>
</dbReference>